<keyword evidence="8" id="KW-1278">Translocase</keyword>
<keyword evidence="12" id="KW-1185">Reference proteome</keyword>
<name>A0ABM6M407_9SPHN</name>
<evidence type="ECO:0000256" key="7">
    <source>
        <dbReference type="ARBA" id="ARBA00022840"/>
    </source>
</evidence>
<gene>
    <name evidence="11" type="ORF">B5J99_03470</name>
</gene>
<dbReference type="Proteomes" id="UP000258016">
    <property type="component" value="Chromosome"/>
</dbReference>
<reference evidence="11 12" key="1">
    <citation type="submission" date="2017-03" db="EMBL/GenBank/DDBJ databases">
        <title>Complete genome sequence of Blastomonas fulva degrading microcsystin LR.</title>
        <authorList>
            <person name="Lee H.-g."/>
            <person name="Jin L."/>
            <person name="oh H.-M."/>
        </authorList>
    </citation>
    <scope>NUCLEOTIDE SEQUENCE [LARGE SCALE GENOMIC DNA]</scope>
    <source>
        <strain evidence="11 12">T2</strain>
    </source>
</reference>
<dbReference type="SMART" id="SM00382">
    <property type="entry name" value="AAA"/>
    <property type="match status" value="1"/>
</dbReference>
<organism evidence="11 12">
    <name type="scientific">Blastomonas fulva</name>
    <dbReference type="NCBI Taxonomy" id="1550728"/>
    <lineage>
        <taxon>Bacteria</taxon>
        <taxon>Pseudomonadati</taxon>
        <taxon>Pseudomonadota</taxon>
        <taxon>Alphaproteobacteria</taxon>
        <taxon>Sphingomonadales</taxon>
        <taxon>Sphingomonadaceae</taxon>
        <taxon>Blastomonas</taxon>
    </lineage>
</organism>
<evidence type="ECO:0000259" key="10">
    <source>
        <dbReference type="PROSITE" id="PS50893"/>
    </source>
</evidence>
<dbReference type="InterPro" id="IPR003439">
    <property type="entry name" value="ABC_transporter-like_ATP-bd"/>
</dbReference>
<dbReference type="PANTHER" id="PTHR43297">
    <property type="entry name" value="OLIGOPEPTIDE TRANSPORT ATP-BINDING PROTEIN APPD"/>
    <property type="match status" value="1"/>
</dbReference>
<dbReference type="InterPro" id="IPR027417">
    <property type="entry name" value="P-loop_NTPase"/>
</dbReference>
<proteinExistence type="inferred from homology"/>
<dbReference type="Pfam" id="PF00005">
    <property type="entry name" value="ABC_tran"/>
    <property type="match status" value="1"/>
</dbReference>
<dbReference type="Gene3D" id="3.40.50.300">
    <property type="entry name" value="P-loop containing nucleotide triphosphate hydrolases"/>
    <property type="match status" value="1"/>
</dbReference>
<evidence type="ECO:0000256" key="8">
    <source>
        <dbReference type="ARBA" id="ARBA00022967"/>
    </source>
</evidence>
<keyword evidence="3" id="KW-0813">Transport</keyword>
<keyword evidence="9" id="KW-0472">Membrane</keyword>
<evidence type="ECO:0000256" key="5">
    <source>
        <dbReference type="ARBA" id="ARBA00022519"/>
    </source>
</evidence>
<dbReference type="PROSITE" id="PS50893">
    <property type="entry name" value="ABC_TRANSPORTER_2"/>
    <property type="match status" value="1"/>
</dbReference>
<evidence type="ECO:0000256" key="6">
    <source>
        <dbReference type="ARBA" id="ARBA00022741"/>
    </source>
</evidence>
<evidence type="ECO:0000256" key="1">
    <source>
        <dbReference type="ARBA" id="ARBA00004417"/>
    </source>
</evidence>
<accession>A0ABM6M407</accession>
<evidence type="ECO:0000256" key="2">
    <source>
        <dbReference type="ARBA" id="ARBA00005417"/>
    </source>
</evidence>
<evidence type="ECO:0000256" key="3">
    <source>
        <dbReference type="ARBA" id="ARBA00022448"/>
    </source>
</evidence>
<dbReference type="InterPro" id="IPR017871">
    <property type="entry name" value="ABC_transporter-like_CS"/>
</dbReference>
<comment type="subcellular location">
    <subcellularLocation>
        <location evidence="1">Cell inner membrane</location>
        <topology evidence="1">Peripheral membrane protein</topology>
    </subcellularLocation>
</comment>
<keyword evidence="6" id="KW-0547">Nucleotide-binding</keyword>
<protein>
    <recommendedName>
        <fullName evidence="10">ABC transporter domain-containing protein</fullName>
    </recommendedName>
</protein>
<evidence type="ECO:0000256" key="9">
    <source>
        <dbReference type="ARBA" id="ARBA00023136"/>
    </source>
</evidence>
<feature type="domain" description="ABC transporter" evidence="10">
    <location>
        <begin position="41"/>
        <end position="287"/>
    </location>
</feature>
<keyword evidence="4" id="KW-1003">Cell membrane</keyword>
<dbReference type="PANTHER" id="PTHR43297:SF14">
    <property type="entry name" value="ATPASE AAA-TYPE CORE DOMAIN-CONTAINING PROTEIN"/>
    <property type="match status" value="1"/>
</dbReference>
<evidence type="ECO:0000313" key="11">
    <source>
        <dbReference type="EMBL" id="ASR50642.1"/>
    </source>
</evidence>
<comment type="similarity">
    <text evidence="2">Belongs to the ABC transporter superfamily.</text>
</comment>
<evidence type="ECO:0000313" key="12">
    <source>
        <dbReference type="Proteomes" id="UP000258016"/>
    </source>
</evidence>
<keyword evidence="5" id="KW-0997">Cell inner membrane</keyword>
<dbReference type="CDD" id="cd03257">
    <property type="entry name" value="ABC_NikE_OppD_transporters"/>
    <property type="match status" value="1"/>
</dbReference>
<keyword evidence="7" id="KW-0067">ATP-binding</keyword>
<dbReference type="InterPro" id="IPR003593">
    <property type="entry name" value="AAA+_ATPase"/>
</dbReference>
<dbReference type="InterPro" id="IPR050388">
    <property type="entry name" value="ABC_Ni/Peptide_Import"/>
</dbReference>
<sequence length="305" mass="31808">MVGRRAPWTCGGGLGAGLRGAWRRSARLARSARGRAVNALLAIEGLTVAYGTEPVVQDISLTLAAGEVLGLVGESGSGKSTLGMAVLGLLDPAARVEAGRIALGGDDLLALPSGQRRALCGSTIALIPQEPMAALNPTLRIGRQIDLVLGYHRKGDSNTRRQLAEDALASVMIADPPRILGSYPFQLSGGQLQRVLIALAFALGPRLIIADEPTTALDMSAQGEVLDLLVSRARNEGAGVLLISHNLPLVRRYADKVAVMRYGAIVESGTAAEVLAAPRHVYTRALIAALPANSPPHMPLPVPEA</sequence>
<evidence type="ECO:0000256" key="4">
    <source>
        <dbReference type="ARBA" id="ARBA00022475"/>
    </source>
</evidence>
<dbReference type="SUPFAM" id="SSF52540">
    <property type="entry name" value="P-loop containing nucleoside triphosphate hydrolases"/>
    <property type="match status" value="1"/>
</dbReference>
<dbReference type="EMBL" id="CP020083">
    <property type="protein sequence ID" value="ASR50642.1"/>
    <property type="molecule type" value="Genomic_DNA"/>
</dbReference>
<dbReference type="PROSITE" id="PS00211">
    <property type="entry name" value="ABC_TRANSPORTER_1"/>
    <property type="match status" value="1"/>
</dbReference>